<proteinExistence type="predicted"/>
<name>A0AAE3R7A9_9BACT</name>
<keyword evidence="3" id="KW-1185">Reference proteome</keyword>
<reference evidence="2" key="1">
    <citation type="submission" date="2023-05" db="EMBL/GenBank/DDBJ databases">
        <authorList>
            <person name="Zhang X."/>
        </authorList>
    </citation>
    <scope>NUCLEOTIDE SEQUENCE</scope>
    <source>
        <strain evidence="2">BD1B2-1</strain>
    </source>
</reference>
<evidence type="ECO:0000313" key="3">
    <source>
        <dbReference type="Proteomes" id="UP001232063"/>
    </source>
</evidence>
<protein>
    <submittedName>
        <fullName evidence="2">Uncharacterized protein</fullName>
    </submittedName>
</protein>
<dbReference type="Proteomes" id="UP001232063">
    <property type="component" value="Unassembled WGS sequence"/>
</dbReference>
<evidence type="ECO:0000256" key="1">
    <source>
        <dbReference type="SAM" id="MobiDB-lite"/>
    </source>
</evidence>
<evidence type="ECO:0000313" key="2">
    <source>
        <dbReference type="EMBL" id="MDJ1502750.1"/>
    </source>
</evidence>
<sequence length="55" mass="6380">MKVRKKRFESSPPIYNQDGQSEYSKIRNIIKGSVDNKGRKKKDPNEDESLHTSTN</sequence>
<dbReference type="RefSeq" id="WP_314513019.1">
    <property type="nucleotide sequence ID" value="NZ_JASJOU010000006.1"/>
</dbReference>
<feature type="region of interest" description="Disordered" evidence="1">
    <location>
        <begin position="1"/>
        <end position="55"/>
    </location>
</feature>
<accession>A0AAE3R7A9</accession>
<feature type="compositionally biased region" description="Polar residues" evidence="1">
    <location>
        <begin position="13"/>
        <end position="23"/>
    </location>
</feature>
<dbReference type="AlphaFoldDB" id="A0AAE3R7A9"/>
<gene>
    <name evidence="2" type="ORF">QNI22_18930</name>
</gene>
<organism evidence="2 3">
    <name type="scientific">Xanthocytophaga agilis</name>
    <dbReference type="NCBI Taxonomy" id="3048010"/>
    <lineage>
        <taxon>Bacteria</taxon>
        <taxon>Pseudomonadati</taxon>
        <taxon>Bacteroidota</taxon>
        <taxon>Cytophagia</taxon>
        <taxon>Cytophagales</taxon>
        <taxon>Rhodocytophagaceae</taxon>
        <taxon>Xanthocytophaga</taxon>
    </lineage>
</organism>
<dbReference type="EMBL" id="JASJOU010000006">
    <property type="protein sequence ID" value="MDJ1502750.1"/>
    <property type="molecule type" value="Genomic_DNA"/>
</dbReference>
<comment type="caution">
    <text evidence="2">The sequence shown here is derived from an EMBL/GenBank/DDBJ whole genome shotgun (WGS) entry which is preliminary data.</text>
</comment>